<dbReference type="EMBL" id="QEAM01000430">
    <property type="protein sequence ID" value="TPX39949.1"/>
    <property type="molecule type" value="Genomic_DNA"/>
</dbReference>
<reference evidence="6 7" key="1">
    <citation type="journal article" date="2019" name="Sci. Rep.">
        <title>Comparative genomics of chytrid fungi reveal insights into the obligate biotrophic and pathogenic lifestyle of Synchytrium endobioticum.</title>
        <authorList>
            <person name="van de Vossenberg B.T.L.H."/>
            <person name="Warris S."/>
            <person name="Nguyen H.D.T."/>
            <person name="van Gent-Pelzer M.P.E."/>
            <person name="Joly D.L."/>
            <person name="van de Geest H.C."/>
            <person name="Bonants P.J.M."/>
            <person name="Smith D.S."/>
            <person name="Levesque C.A."/>
            <person name="van der Lee T.A.J."/>
        </authorList>
    </citation>
    <scope>NUCLEOTIDE SEQUENCE [LARGE SCALE GENOMIC DNA]</scope>
    <source>
        <strain evidence="6 7">LEV6574</strain>
    </source>
</reference>
<dbReference type="GO" id="GO:0012505">
    <property type="term" value="C:endomembrane system"/>
    <property type="evidence" value="ECO:0007669"/>
    <property type="project" value="UniProtKB-SubCell"/>
</dbReference>
<evidence type="ECO:0000313" key="7">
    <source>
        <dbReference type="Proteomes" id="UP000320475"/>
    </source>
</evidence>
<sequence length="535" mass="58938">MPLAVDKRAFVAALAKSKSREQRDIIIADLDQTRLELGRRDLPSKDVAEFMVKCMHYVLIWGMDVSFCHVAAINLTQSAATIYEKRIGYLAVELFITDSDDVLLLLVNGLQRDLQSESPLEINMALTAITSLANQDMAPALLPHIEACLVHEMELVRRKSVLAISRLYNVAPDVVIPAFAHLKKPLADSEPAVMSAALVLFRQFARDYPQKCRSLTSAFLHILIQILDGRLPNGFDYHGISAPWAIMQCVEILGYLAQGDIKTSDKVRGVLVEILKQHRSGDNGGQWLESQRAPAAVFYYVVFRTGVIQISCRSDFSDESSSLLLELSGRSRQAAIKQLQCIISRWLVVDLFKVRTINTAVSKISAMSHTALNAQARNTICEDASQSGPITLGANNIIHPKSTITVLNDECGEIVIGSNNIIEECAIIVNRNKEPLVIGDNNLFGVRSVFEGVGIGSDCILEAKSHVLSGTSIGSNCIIGANCSTNTDDTIPDHTILYGNGFRRTQVTSNASLHHRHIDYLKEVLPKYHHVKTTV</sequence>
<accession>A0A507CK74</accession>
<comment type="caution">
    <text evidence="6">The sequence shown here is derived from an EMBL/GenBank/DDBJ whole genome shotgun (WGS) entry which is preliminary data.</text>
</comment>
<dbReference type="InterPro" id="IPR002553">
    <property type="entry name" value="Clathrin/coatomer_adapt-like_N"/>
</dbReference>
<dbReference type="InterPro" id="IPR016024">
    <property type="entry name" value="ARM-type_fold"/>
</dbReference>
<keyword evidence="2" id="KW-0813">Transport</keyword>
<proteinExistence type="predicted"/>
<dbReference type="GO" id="GO:0006886">
    <property type="term" value="P:intracellular protein transport"/>
    <property type="evidence" value="ECO:0007669"/>
    <property type="project" value="InterPro"/>
</dbReference>
<dbReference type="Gene3D" id="2.160.10.10">
    <property type="entry name" value="Hexapeptide repeat proteins"/>
    <property type="match status" value="1"/>
</dbReference>
<evidence type="ECO:0000256" key="4">
    <source>
        <dbReference type="ARBA" id="ARBA00023136"/>
    </source>
</evidence>
<dbReference type="GO" id="GO:0016192">
    <property type="term" value="P:vesicle-mediated transport"/>
    <property type="evidence" value="ECO:0007669"/>
    <property type="project" value="InterPro"/>
</dbReference>
<dbReference type="InterPro" id="IPR011989">
    <property type="entry name" value="ARM-like"/>
</dbReference>
<dbReference type="PANTHER" id="PTHR22780">
    <property type="entry name" value="ADAPTIN, ALPHA/GAMMA/EPSILON"/>
    <property type="match status" value="1"/>
</dbReference>
<gene>
    <name evidence="6" type="ORF">SeLEV6574_g06899</name>
</gene>
<feature type="domain" description="Clathrin/coatomer adaptor adaptin-like N-terminal" evidence="5">
    <location>
        <begin position="51"/>
        <end position="271"/>
    </location>
</feature>
<evidence type="ECO:0000256" key="1">
    <source>
        <dbReference type="ARBA" id="ARBA00004308"/>
    </source>
</evidence>
<evidence type="ECO:0000256" key="2">
    <source>
        <dbReference type="ARBA" id="ARBA00022448"/>
    </source>
</evidence>
<dbReference type="Proteomes" id="UP000320475">
    <property type="component" value="Unassembled WGS sequence"/>
</dbReference>
<dbReference type="SUPFAM" id="SSF48371">
    <property type="entry name" value="ARM repeat"/>
    <property type="match status" value="1"/>
</dbReference>
<dbReference type="AlphaFoldDB" id="A0A507CK74"/>
<keyword evidence="3" id="KW-0653">Protein transport</keyword>
<dbReference type="Pfam" id="PF00132">
    <property type="entry name" value="Hexapep"/>
    <property type="match status" value="1"/>
</dbReference>
<dbReference type="CDD" id="cd04646">
    <property type="entry name" value="LbH_Dynactin_6"/>
    <property type="match status" value="1"/>
</dbReference>
<protein>
    <recommendedName>
        <fullName evidence="5">Clathrin/coatomer adaptor adaptin-like N-terminal domain-containing protein</fullName>
    </recommendedName>
</protein>
<organism evidence="6 7">
    <name type="scientific">Synchytrium endobioticum</name>
    <dbReference type="NCBI Taxonomy" id="286115"/>
    <lineage>
        <taxon>Eukaryota</taxon>
        <taxon>Fungi</taxon>
        <taxon>Fungi incertae sedis</taxon>
        <taxon>Chytridiomycota</taxon>
        <taxon>Chytridiomycota incertae sedis</taxon>
        <taxon>Chytridiomycetes</taxon>
        <taxon>Synchytriales</taxon>
        <taxon>Synchytriaceae</taxon>
        <taxon>Synchytrium</taxon>
    </lineage>
</organism>
<dbReference type="OrthoDB" id="2355at2759"/>
<keyword evidence="4" id="KW-0472">Membrane</keyword>
<dbReference type="InterPro" id="IPR001451">
    <property type="entry name" value="Hexapep"/>
</dbReference>
<dbReference type="SUPFAM" id="SSF51161">
    <property type="entry name" value="Trimeric LpxA-like enzymes"/>
    <property type="match status" value="1"/>
</dbReference>
<dbReference type="InterPro" id="IPR050840">
    <property type="entry name" value="Adaptor_Complx_Large_Subunit"/>
</dbReference>
<name>A0A507CK74_9FUNG</name>
<evidence type="ECO:0000313" key="6">
    <source>
        <dbReference type="EMBL" id="TPX39949.1"/>
    </source>
</evidence>
<dbReference type="Pfam" id="PF01602">
    <property type="entry name" value="Adaptin_N"/>
    <property type="match status" value="1"/>
</dbReference>
<dbReference type="GO" id="GO:0030117">
    <property type="term" value="C:membrane coat"/>
    <property type="evidence" value="ECO:0007669"/>
    <property type="project" value="InterPro"/>
</dbReference>
<dbReference type="Gene3D" id="1.25.10.10">
    <property type="entry name" value="Leucine-rich Repeat Variant"/>
    <property type="match status" value="1"/>
</dbReference>
<dbReference type="VEuPathDB" id="FungiDB:SeMB42_g02404"/>
<comment type="subcellular location">
    <subcellularLocation>
        <location evidence="1">Endomembrane system</location>
    </subcellularLocation>
</comment>
<dbReference type="InterPro" id="IPR011004">
    <property type="entry name" value="Trimer_LpxA-like_sf"/>
</dbReference>
<evidence type="ECO:0000256" key="3">
    <source>
        <dbReference type="ARBA" id="ARBA00022927"/>
    </source>
</evidence>
<evidence type="ECO:0000259" key="5">
    <source>
        <dbReference type="Pfam" id="PF01602"/>
    </source>
</evidence>